<evidence type="ECO:0000256" key="10">
    <source>
        <dbReference type="PIRNR" id="PIRNR003338"/>
    </source>
</evidence>
<proteinExistence type="evidence at transcript level"/>
<feature type="coiled-coil region" evidence="12">
    <location>
        <begin position="115"/>
        <end position="178"/>
    </location>
</feature>
<dbReference type="CDD" id="cd16517">
    <property type="entry name" value="RING-HC_MAT1"/>
    <property type="match status" value="1"/>
</dbReference>
<protein>
    <recommendedName>
        <fullName evidence="6 10">CDK-activating kinase assembly factor MAT1</fullName>
    </recommendedName>
    <alternativeName>
        <fullName evidence="9 10">CDK7/cyclin-H assembly factor</fullName>
    </alternativeName>
    <alternativeName>
        <fullName evidence="7 10">Menage a trois</fullName>
    </alternativeName>
    <alternativeName>
        <fullName evidence="8 10">RING finger protein MAT1</fullName>
    </alternativeName>
</protein>
<keyword evidence="10" id="KW-0804">Transcription</keyword>
<evidence type="ECO:0000256" key="8">
    <source>
        <dbReference type="ARBA" id="ARBA00077720"/>
    </source>
</evidence>
<evidence type="ECO:0000313" key="14">
    <source>
        <dbReference type="EMBL" id="JAP73261.1"/>
    </source>
</evidence>
<dbReference type="AlphaFoldDB" id="A0A131Y5R3"/>
<dbReference type="GO" id="GO:0016301">
    <property type="term" value="F:kinase activity"/>
    <property type="evidence" value="ECO:0007669"/>
    <property type="project" value="UniProtKB-KW"/>
</dbReference>
<keyword evidence="3 11" id="KW-0863">Zinc-finger</keyword>
<comment type="function">
    <text evidence="10">Stabilizes the cyclin H-CDK7 complex to form a functional CDK-activating kinase (CAK) enzymatic complex.</text>
</comment>
<evidence type="ECO:0000256" key="6">
    <source>
        <dbReference type="ARBA" id="ARBA00074719"/>
    </source>
</evidence>
<evidence type="ECO:0000256" key="11">
    <source>
        <dbReference type="PROSITE-ProRule" id="PRU00175"/>
    </source>
</evidence>
<dbReference type="GO" id="GO:0006289">
    <property type="term" value="P:nucleotide-excision repair"/>
    <property type="evidence" value="ECO:0007669"/>
    <property type="project" value="InterPro"/>
</dbReference>
<evidence type="ECO:0000256" key="2">
    <source>
        <dbReference type="ARBA" id="ARBA00022723"/>
    </source>
</evidence>
<keyword evidence="2" id="KW-0479">Metal-binding</keyword>
<dbReference type="Pfam" id="PF25811">
    <property type="entry name" value="CAK-anch_MAT1"/>
    <property type="match status" value="1"/>
</dbReference>
<keyword evidence="12" id="KW-0175">Coiled coil</keyword>
<dbReference type="PANTHER" id="PTHR12683">
    <property type="entry name" value="CDK-ACTIVATING KINASE ASSEMBLY FACTOR MAT1"/>
    <property type="match status" value="1"/>
</dbReference>
<dbReference type="Pfam" id="PF06391">
    <property type="entry name" value="MAT1"/>
    <property type="match status" value="1"/>
</dbReference>
<keyword evidence="5 10" id="KW-0539">Nucleus</keyword>
<comment type="subunit">
    <text evidence="10">Associates with CDK7 and cyclin H.</text>
</comment>
<feature type="domain" description="RING-type" evidence="13">
    <location>
        <begin position="6"/>
        <end position="50"/>
    </location>
</feature>
<sequence length="312" mass="35243">MDDLACPRCRTTKYRNPSLKLMVNVCGHALCENCVELLFVKGSGSCPQCNVPLRRGNFRVQIFEDAGVEKEVDIRRKILKDYNKREEDFETLRAYNDYLEEVETIIFNLANEVDVEATRRKVEQYKRDNKAQIQKGKLKPSREEEFLEEVLELEQQEAELRREQLAELEREARREKIKQKESLIDDLMFSDLPANRILASHGSKLKAAAKPLPPKPPAAVFSTGIKFRQKEAFLPVPKVSEGPLYTYVALEQDLCGPPVPALDALTPSGYTAHVRAATEPELAGGFQAGLACHRALQDAFSGLFFKASEEVS</sequence>
<dbReference type="InterPro" id="IPR017907">
    <property type="entry name" value="Znf_RING_CS"/>
</dbReference>
<dbReference type="InterPro" id="IPR013083">
    <property type="entry name" value="Znf_RING/FYVE/PHD"/>
</dbReference>
<evidence type="ECO:0000256" key="3">
    <source>
        <dbReference type="ARBA" id="ARBA00022771"/>
    </source>
</evidence>
<dbReference type="PIRSF" id="PIRSF003338">
    <property type="entry name" value="MAT1_metazoa"/>
    <property type="match status" value="1"/>
</dbReference>
<evidence type="ECO:0000256" key="9">
    <source>
        <dbReference type="ARBA" id="ARBA00083888"/>
    </source>
</evidence>
<dbReference type="NCBIfam" id="TIGR00570">
    <property type="entry name" value="cdk7"/>
    <property type="match status" value="1"/>
</dbReference>
<keyword evidence="14" id="KW-0808">Transferase</keyword>
<dbReference type="PROSITE" id="PS00518">
    <property type="entry name" value="ZF_RING_1"/>
    <property type="match status" value="1"/>
</dbReference>
<dbReference type="InterPro" id="IPR015877">
    <property type="entry name" value="MAT1_centre"/>
</dbReference>
<name>A0A131Y5R3_IXORI</name>
<evidence type="ECO:0000256" key="5">
    <source>
        <dbReference type="ARBA" id="ARBA00023242"/>
    </source>
</evidence>
<evidence type="ECO:0000256" key="1">
    <source>
        <dbReference type="ARBA" id="ARBA00004123"/>
    </source>
</evidence>
<keyword evidence="10" id="KW-0131">Cell cycle</keyword>
<dbReference type="PROSITE" id="PS50089">
    <property type="entry name" value="ZF_RING_2"/>
    <property type="match status" value="1"/>
</dbReference>
<dbReference type="InterPro" id="IPR057657">
    <property type="entry name" value="MAT1_CAK-anch"/>
</dbReference>
<dbReference type="GO" id="GO:0005675">
    <property type="term" value="C:transcription factor TFIIH holo complex"/>
    <property type="evidence" value="ECO:0007669"/>
    <property type="project" value="UniProtKB-UniRule"/>
</dbReference>
<dbReference type="Gene3D" id="3.30.40.10">
    <property type="entry name" value="Zinc/RING finger domain, C3HC4 (zinc finger)"/>
    <property type="match status" value="1"/>
</dbReference>
<organism evidence="14">
    <name type="scientific">Ixodes ricinus</name>
    <name type="common">Common tick</name>
    <name type="synonym">Acarus ricinus</name>
    <dbReference type="NCBI Taxonomy" id="34613"/>
    <lineage>
        <taxon>Eukaryota</taxon>
        <taxon>Metazoa</taxon>
        <taxon>Ecdysozoa</taxon>
        <taxon>Arthropoda</taxon>
        <taxon>Chelicerata</taxon>
        <taxon>Arachnida</taxon>
        <taxon>Acari</taxon>
        <taxon>Parasitiformes</taxon>
        <taxon>Ixodida</taxon>
        <taxon>Ixodoidea</taxon>
        <taxon>Ixodidae</taxon>
        <taxon>Ixodinae</taxon>
        <taxon>Ixodes</taxon>
    </lineage>
</organism>
<dbReference type="GO" id="GO:0008270">
    <property type="term" value="F:zinc ion binding"/>
    <property type="evidence" value="ECO:0007669"/>
    <property type="project" value="UniProtKB-KW"/>
</dbReference>
<keyword evidence="10" id="KW-0805">Transcription regulation</keyword>
<keyword evidence="4" id="KW-0862">Zinc</keyword>
<evidence type="ECO:0000259" key="13">
    <source>
        <dbReference type="PROSITE" id="PS50089"/>
    </source>
</evidence>
<accession>A0A131Y5R3</accession>
<keyword evidence="14" id="KW-0418">Kinase</keyword>
<evidence type="ECO:0000256" key="4">
    <source>
        <dbReference type="ARBA" id="ARBA00022833"/>
    </source>
</evidence>
<evidence type="ECO:0000256" key="12">
    <source>
        <dbReference type="SAM" id="Coils"/>
    </source>
</evidence>
<dbReference type="PANTHER" id="PTHR12683:SF13">
    <property type="entry name" value="CDK-ACTIVATING KINASE ASSEMBLY FACTOR MAT1"/>
    <property type="match status" value="1"/>
</dbReference>
<dbReference type="Pfam" id="PF17121">
    <property type="entry name" value="zf-C3HC4_5"/>
    <property type="match status" value="1"/>
</dbReference>
<dbReference type="GO" id="GO:0006357">
    <property type="term" value="P:regulation of transcription by RNA polymerase II"/>
    <property type="evidence" value="ECO:0007669"/>
    <property type="project" value="TreeGrafter"/>
</dbReference>
<dbReference type="EMBL" id="GEFM01002535">
    <property type="protein sequence ID" value="JAP73261.1"/>
    <property type="molecule type" value="mRNA"/>
</dbReference>
<dbReference type="FunFam" id="3.30.40.10:FF:000037">
    <property type="entry name" value="Cdk-activating kinase assembly factor MAT1, centre"/>
    <property type="match status" value="1"/>
</dbReference>
<dbReference type="SMART" id="SM00184">
    <property type="entry name" value="RING"/>
    <property type="match status" value="1"/>
</dbReference>
<evidence type="ECO:0000256" key="7">
    <source>
        <dbReference type="ARBA" id="ARBA00077380"/>
    </source>
</evidence>
<dbReference type="GO" id="GO:0061575">
    <property type="term" value="F:cyclin-dependent protein serine/threonine kinase activator activity"/>
    <property type="evidence" value="ECO:0007669"/>
    <property type="project" value="UniProtKB-UniRule"/>
</dbReference>
<dbReference type="SUPFAM" id="SSF57850">
    <property type="entry name" value="RING/U-box"/>
    <property type="match status" value="1"/>
</dbReference>
<dbReference type="InterPro" id="IPR001841">
    <property type="entry name" value="Znf_RING"/>
</dbReference>
<reference evidence="14" key="1">
    <citation type="submission" date="2016-02" db="EMBL/GenBank/DDBJ databases">
        <title>RNAseq analyses of the midgut from blood- or serum-fed Ixodes ricinus ticks.</title>
        <authorList>
            <person name="Perner J."/>
            <person name="Provaznik J."/>
            <person name="Schrenkova J."/>
            <person name="Urbanova V."/>
            <person name="Ribeiro J.M."/>
            <person name="Kopacek P."/>
        </authorList>
    </citation>
    <scope>NUCLEOTIDE SEQUENCE</scope>
    <source>
        <tissue evidence="14">Gut</tissue>
    </source>
</reference>
<dbReference type="InterPro" id="IPR004575">
    <property type="entry name" value="MAT1/Tfb3"/>
</dbReference>
<comment type="subcellular location">
    <subcellularLocation>
        <location evidence="1 10">Nucleus</location>
    </subcellularLocation>
</comment>